<dbReference type="AlphaFoldDB" id="A0AAN5X4E2"/>
<accession>A0AAN5X4E2</accession>
<evidence type="ECO:0000256" key="1">
    <source>
        <dbReference type="SAM" id="Phobius"/>
    </source>
</evidence>
<feature type="transmembrane region" description="Helical" evidence="1">
    <location>
        <begin position="47"/>
        <end position="75"/>
    </location>
</feature>
<feature type="transmembrane region" description="Helical" evidence="1">
    <location>
        <begin position="7"/>
        <end position="27"/>
    </location>
</feature>
<protein>
    <submittedName>
        <fullName evidence="2">Uncharacterized protein</fullName>
    </submittedName>
</protein>
<organism evidence="2 3">
    <name type="scientific">Cronobacter sakazakii</name>
    <name type="common">Enterobacter sakazakii</name>
    <dbReference type="NCBI Taxonomy" id="28141"/>
    <lineage>
        <taxon>Bacteria</taxon>
        <taxon>Pseudomonadati</taxon>
        <taxon>Pseudomonadota</taxon>
        <taxon>Gammaproteobacteria</taxon>
        <taxon>Enterobacterales</taxon>
        <taxon>Enterobacteriaceae</taxon>
        <taxon>Cronobacter</taxon>
    </lineage>
</organism>
<gene>
    <name evidence="2" type="ORF">FZI38_08370</name>
</gene>
<comment type="caution">
    <text evidence="2">The sequence shown here is derived from an EMBL/GenBank/DDBJ whole genome shotgun (WGS) entry which is preliminary data.</text>
</comment>
<keyword evidence="1" id="KW-0472">Membrane</keyword>
<name>A0AAN5X4E2_CROSK</name>
<evidence type="ECO:0000313" key="2">
    <source>
        <dbReference type="EMBL" id="KAB0880021.1"/>
    </source>
</evidence>
<evidence type="ECO:0000313" key="3">
    <source>
        <dbReference type="Proteomes" id="UP000439917"/>
    </source>
</evidence>
<keyword evidence="1" id="KW-1133">Transmembrane helix</keyword>
<dbReference type="Proteomes" id="UP000439917">
    <property type="component" value="Unassembled WGS sequence"/>
</dbReference>
<reference evidence="2 3" key="1">
    <citation type="submission" date="2019-09" db="EMBL/GenBank/DDBJ databases">
        <title>Prevalence, distribution, and phylogeny of type two toxin-antitoxin genes possessed by Cronobacter species where C. sakazakii homologs follow sequence type lineages.</title>
        <authorList>
            <person name="Finkelstein S."/>
            <person name="Negrete F."/>
            <person name="Jang H."/>
            <person name="Gopinath G.R."/>
            <person name="Tall B.D."/>
        </authorList>
    </citation>
    <scope>NUCLEOTIDE SEQUENCE [LARGE SCALE GENOMIC DNA]</scope>
    <source>
        <strain evidence="2 3">MOD1_Comp4</strain>
    </source>
</reference>
<dbReference type="EMBL" id="WAGF01000007">
    <property type="protein sequence ID" value="KAB0880021.1"/>
    <property type="molecule type" value="Genomic_DNA"/>
</dbReference>
<keyword evidence="1" id="KW-0812">Transmembrane</keyword>
<sequence length="96" mass="10297">MLSEHQFLALSGFSLIAAACGLTRFSWGLQLPEVIRDIPMSSTRVGALFGWLLDTLSAVPALGIFGLLTLLALCLPAERTENAPADICSRKPAARR</sequence>
<dbReference type="RefSeq" id="WP_076726995.1">
    <property type="nucleotide sequence ID" value="NZ_JAVSDN010000002.1"/>
</dbReference>
<proteinExistence type="predicted"/>